<dbReference type="OrthoDB" id="445362at2759"/>
<feature type="region of interest" description="Disordered" evidence="1">
    <location>
        <begin position="497"/>
        <end position="554"/>
    </location>
</feature>
<dbReference type="Pfam" id="PF09431">
    <property type="entry name" value="SPIN90_LRD"/>
    <property type="match status" value="1"/>
</dbReference>
<evidence type="ECO:0000256" key="1">
    <source>
        <dbReference type="SAM" id="MobiDB-lite"/>
    </source>
</evidence>
<feature type="region of interest" description="Disordered" evidence="1">
    <location>
        <begin position="1"/>
        <end position="23"/>
    </location>
</feature>
<keyword evidence="4" id="KW-1185">Reference proteome</keyword>
<dbReference type="InterPro" id="IPR018556">
    <property type="entry name" value="SPIN90/Ldb17_LRD"/>
</dbReference>
<dbReference type="GO" id="GO:0030479">
    <property type="term" value="C:actin cortical patch"/>
    <property type="evidence" value="ECO:0007669"/>
    <property type="project" value="TreeGrafter"/>
</dbReference>
<feature type="compositionally biased region" description="Low complexity" evidence="1">
    <location>
        <begin position="497"/>
        <end position="511"/>
    </location>
</feature>
<evidence type="ECO:0000313" key="3">
    <source>
        <dbReference type="EMBL" id="CAH2352647.1"/>
    </source>
</evidence>
<dbReference type="GO" id="GO:0051666">
    <property type="term" value="P:actin cortical patch localization"/>
    <property type="evidence" value="ECO:0007669"/>
    <property type="project" value="TreeGrafter"/>
</dbReference>
<dbReference type="AlphaFoldDB" id="A0A9P0QQ60"/>
<accession>A0A9P0QQ60</accession>
<gene>
    <name evidence="3" type="ORF">CLIB1423_07S04368</name>
</gene>
<comment type="caution">
    <text evidence="3">The sequence shown here is derived from an EMBL/GenBank/DDBJ whole genome shotgun (WGS) entry which is preliminary data.</text>
</comment>
<proteinExistence type="predicted"/>
<feature type="compositionally biased region" description="Low complexity" evidence="1">
    <location>
        <begin position="662"/>
        <end position="681"/>
    </location>
</feature>
<dbReference type="InterPro" id="IPR030125">
    <property type="entry name" value="SPIN90/Ldb17"/>
</dbReference>
<feature type="region of interest" description="Disordered" evidence="1">
    <location>
        <begin position="652"/>
        <end position="714"/>
    </location>
</feature>
<feature type="compositionally biased region" description="Low complexity" evidence="1">
    <location>
        <begin position="690"/>
        <end position="700"/>
    </location>
</feature>
<feature type="compositionally biased region" description="Pro residues" evidence="1">
    <location>
        <begin position="701"/>
        <end position="714"/>
    </location>
</feature>
<feature type="domain" description="SPIN90/Ldb17 leucine-rich" evidence="2">
    <location>
        <begin position="294"/>
        <end position="442"/>
    </location>
</feature>
<dbReference type="PANTHER" id="PTHR13357">
    <property type="entry name" value="SH3 ADAPTER PROTEIN SPIN90 NCK INTERACTING PROTEIN WITH SH3 DOMAIN"/>
    <property type="match status" value="1"/>
</dbReference>
<reference evidence="3" key="1">
    <citation type="submission" date="2022-03" db="EMBL/GenBank/DDBJ databases">
        <authorList>
            <person name="Legras J.-L."/>
            <person name="Devillers H."/>
            <person name="Grondin C."/>
        </authorList>
    </citation>
    <scope>NUCLEOTIDE SEQUENCE</scope>
    <source>
        <strain evidence="3">CLIB 1423</strain>
    </source>
</reference>
<evidence type="ECO:0000259" key="2">
    <source>
        <dbReference type="Pfam" id="PF09431"/>
    </source>
</evidence>
<organism evidence="3 4">
    <name type="scientific">[Candida] railenensis</name>
    <dbReference type="NCBI Taxonomy" id="45579"/>
    <lineage>
        <taxon>Eukaryota</taxon>
        <taxon>Fungi</taxon>
        <taxon>Dikarya</taxon>
        <taxon>Ascomycota</taxon>
        <taxon>Saccharomycotina</taxon>
        <taxon>Pichiomycetes</taxon>
        <taxon>Debaryomycetaceae</taxon>
        <taxon>Kurtzmaniella</taxon>
    </lineage>
</organism>
<dbReference type="GO" id="GO:0006897">
    <property type="term" value="P:endocytosis"/>
    <property type="evidence" value="ECO:0007669"/>
    <property type="project" value="TreeGrafter"/>
</dbReference>
<protein>
    <recommendedName>
        <fullName evidence="2">SPIN90/Ldb17 leucine-rich domain-containing protein</fullName>
    </recommendedName>
</protein>
<evidence type="ECO:0000313" key="4">
    <source>
        <dbReference type="Proteomes" id="UP000837801"/>
    </source>
</evidence>
<dbReference type="GO" id="GO:0071933">
    <property type="term" value="F:Arp2/3 complex binding"/>
    <property type="evidence" value="ECO:0007669"/>
    <property type="project" value="TreeGrafter"/>
</dbReference>
<dbReference type="GO" id="GO:0000147">
    <property type="term" value="P:actin cortical patch assembly"/>
    <property type="evidence" value="ECO:0007669"/>
    <property type="project" value="TreeGrafter"/>
</dbReference>
<dbReference type="Proteomes" id="UP000837801">
    <property type="component" value="Unassembled WGS sequence"/>
</dbReference>
<dbReference type="EMBL" id="CAKXYY010000007">
    <property type="protein sequence ID" value="CAH2352647.1"/>
    <property type="molecule type" value="Genomic_DNA"/>
</dbReference>
<dbReference type="PANTHER" id="PTHR13357:SF1">
    <property type="entry name" value="NCK-INTERACTING PROTEIN WITH SH3 DOMAIN"/>
    <property type="match status" value="1"/>
</dbReference>
<sequence>MRSQFDWDSGQYSQTETESRRKLSVNAPPLTSFPGLSQFVEASAGDVDSSCSSISTTPTENGISLEDQLKPLLIVSDTAECNNNLSCYLKEAVDGLYGIQEQAFVSGDKGEGPTKQNYQRISLFSLKLITSNLFVKNQSLCIGKLLSLLAVLGQTSCSDDETRYEGECLKEFICITILLILKSANNYDQQESQRLLSMLEDLNFVGIIFRFLISHINNINNSSSSYKILKFVCDIVFEYLYQVEHLSDNEFQVLSLETSLIPTIIKTLFDNDSFNNYDIDDDDDNEGGMDESKVIAYEEFKLLLLLNEQYLMKSYTRPEIENKVFTSLLEQSGSSGSNISGFINMVVCYLNREESQILKILMLKFLYLIFTTSYTSKLFYLNDLKILVDIFIRELNDMDLSGSIETANENRLLTITYLKVMYPLLMFSQLNELEGGYKNEEIIELFSYLIVNAKSSGNVDETTGSKSIQDEQNEVISKLAVRCLSINWLKKSNNNSPIPKNSIPISNNPGNIKDRDMTHQSNNNSPNLSSSATSNSSLTYKSRPGLYQGSTNSSQESIGAAFTRIASVRTSNKNDIHRTTTLHNLGNSEKEPSATVVQNNNNVFLAKINSLSVKDEKDVEESTNILNLPKEYLVDKKSTLAYNSLIRKAIMKKAPPPPSSSPSPRNSNYSPNSNSRSSTPINTPPPYPIPSSRLNAALPALPFPPPPPPPRRRR</sequence>
<name>A0A9P0QQ60_9ASCO</name>
<feature type="compositionally biased region" description="Low complexity" evidence="1">
    <location>
        <begin position="521"/>
        <end position="537"/>
    </location>
</feature>